<accession>I3INN3</accession>
<dbReference type="AlphaFoldDB" id="I3INN3"/>
<feature type="domain" description="Transcobalamin-like C-terminal" evidence="1">
    <location>
        <begin position="49"/>
        <end position="117"/>
    </location>
</feature>
<evidence type="ECO:0000313" key="3">
    <source>
        <dbReference type="Proteomes" id="UP000002985"/>
    </source>
</evidence>
<gene>
    <name evidence="2" type="ORF">KSU1_D0019</name>
</gene>
<protein>
    <recommendedName>
        <fullName evidence="1">Transcobalamin-like C-terminal domain-containing protein</fullName>
    </recommendedName>
</protein>
<evidence type="ECO:0000313" key="2">
    <source>
        <dbReference type="EMBL" id="GAB63328.1"/>
    </source>
</evidence>
<proteinExistence type="predicted"/>
<dbReference type="Proteomes" id="UP000002985">
    <property type="component" value="Unassembled WGS sequence"/>
</dbReference>
<comment type="caution">
    <text evidence="2">The sequence shown here is derived from an EMBL/GenBank/DDBJ whole genome shotgun (WGS) entry which is preliminary data.</text>
</comment>
<dbReference type="eggNOG" id="ENOG503371M">
    <property type="taxonomic scope" value="Bacteria"/>
</dbReference>
<dbReference type="EMBL" id="BAFH01000004">
    <property type="protein sequence ID" value="GAB63328.1"/>
    <property type="molecule type" value="Genomic_DNA"/>
</dbReference>
<keyword evidence="3" id="KW-1185">Reference proteome</keyword>
<dbReference type="Pfam" id="PF14478">
    <property type="entry name" value="DUF4430"/>
    <property type="match status" value="1"/>
</dbReference>
<reference evidence="2 3" key="1">
    <citation type="journal article" date="2012" name="FEBS Lett.">
        <title>Anammox organism KSU-1 expresses a NirK-type copper-containing nitrite reductase instead of a NirS-type with cytochrome cd1.</title>
        <authorList>
            <person name="Hira D."/>
            <person name="Toh H."/>
            <person name="Migita C.T."/>
            <person name="Okubo H."/>
            <person name="Nishiyama T."/>
            <person name="Hattori M."/>
            <person name="Furukawa K."/>
            <person name="Fujii T."/>
        </authorList>
    </citation>
    <scope>NUCLEOTIDE SEQUENCE [LARGE SCALE GENOMIC DNA]</scope>
</reference>
<organism evidence="2 3">
    <name type="scientific">Candidatus Jettenia caeni</name>
    <dbReference type="NCBI Taxonomy" id="247490"/>
    <lineage>
        <taxon>Bacteria</taxon>
        <taxon>Pseudomonadati</taxon>
        <taxon>Planctomycetota</taxon>
        <taxon>Candidatus Brocadiia</taxon>
        <taxon>Candidatus Brocadiales</taxon>
        <taxon>Candidatus Brocadiaceae</taxon>
        <taxon>Candidatus Jettenia</taxon>
    </lineage>
</organism>
<dbReference type="InterPro" id="IPR027954">
    <property type="entry name" value="Transcobalamin-like_C"/>
</dbReference>
<evidence type="ECO:0000259" key="1">
    <source>
        <dbReference type="Pfam" id="PF14478"/>
    </source>
</evidence>
<sequence>MKHFGRVVGGFIFFIFLSTAFCANRNVTVEIDSGGLHQNREVEIPWKQGITALEVLQSVAKIETQQKGEHFLVTSIDKVEGQVGDKVWYYHINGKRATSFANTCILNEGDRMKWEYAKDVCSCRVNKGACE</sequence>
<name>I3INN3_9BACT</name>
<dbReference type="Gene3D" id="2.170.130.30">
    <property type="match status" value="1"/>
</dbReference>